<protein>
    <recommendedName>
        <fullName evidence="7">Major facilitator superfamily (MFS) profile domain-containing protein</fullName>
    </recommendedName>
</protein>
<dbReference type="Proteomes" id="UP001583177">
    <property type="component" value="Unassembled WGS sequence"/>
</dbReference>
<comment type="subcellular location">
    <subcellularLocation>
        <location evidence="1">Membrane</location>
        <topology evidence="1">Multi-pass membrane protein</topology>
    </subcellularLocation>
</comment>
<feature type="transmembrane region" description="Helical" evidence="6">
    <location>
        <begin position="300"/>
        <end position="318"/>
    </location>
</feature>
<evidence type="ECO:0000256" key="4">
    <source>
        <dbReference type="ARBA" id="ARBA00022989"/>
    </source>
</evidence>
<feature type="transmembrane region" description="Helical" evidence="6">
    <location>
        <begin position="7"/>
        <end position="30"/>
    </location>
</feature>
<gene>
    <name evidence="8" type="ORF">Daus18300_006238</name>
</gene>
<evidence type="ECO:0000256" key="1">
    <source>
        <dbReference type="ARBA" id="ARBA00004141"/>
    </source>
</evidence>
<comment type="caution">
    <text evidence="8">The sequence shown here is derived from an EMBL/GenBank/DDBJ whole genome shotgun (WGS) entry which is preliminary data.</text>
</comment>
<feature type="non-terminal residue" evidence="8">
    <location>
        <position position="1"/>
    </location>
</feature>
<evidence type="ECO:0000256" key="2">
    <source>
        <dbReference type="ARBA" id="ARBA00010992"/>
    </source>
</evidence>
<dbReference type="PANTHER" id="PTHR48022:SF10">
    <property type="entry name" value="MAJOR FACILITATOR SUPERFAMILY (MFS) PROFILE DOMAIN-CONTAINING PROTEIN"/>
    <property type="match status" value="1"/>
</dbReference>
<dbReference type="SUPFAM" id="SSF103473">
    <property type="entry name" value="MFS general substrate transporter"/>
    <property type="match status" value="1"/>
</dbReference>
<evidence type="ECO:0000313" key="8">
    <source>
        <dbReference type="EMBL" id="KAL1867682.1"/>
    </source>
</evidence>
<dbReference type="Pfam" id="PF00083">
    <property type="entry name" value="Sugar_tr"/>
    <property type="match status" value="1"/>
</dbReference>
<dbReference type="PANTHER" id="PTHR48022">
    <property type="entry name" value="PLASTIDIC GLUCOSE TRANSPORTER 4"/>
    <property type="match status" value="1"/>
</dbReference>
<sequence>ECAPAKYRGLVLSISGSVLVFGSLVGSIVANYSVKLPGRQQYLIPLGVSLVVSVIFMFGVIFIVPESPRWLLLQNKDDQAKLSLKALKPKTETERNIDIELSYMKTAIDEEKRLAQGVAIKDAFRHPVDRRRTMLVIGTALLTPLTGITWHGTYGTYMFQMAGIKKPFEQSVGLAASALGFAILNSFTITKTGYRRRWLIAGLSLCGVCNLVMAATYQAYPGSRASGIVTIAMFHVFNLGYIGMVLTYARLICGELPSQRLRAMTLGFAIGATAIAEWIANFIAPYFLNPDALGWNAKFAYLWAPGCALGALWVYFFLPEVKDRRLEEIDEMFLTRLPAKQFRRYECVGIGVLVVGNDSSPSINVTDSKDEIKVIATAAVNPV</sequence>
<evidence type="ECO:0000256" key="5">
    <source>
        <dbReference type="ARBA" id="ARBA00023136"/>
    </source>
</evidence>
<dbReference type="Gene3D" id="1.20.1250.20">
    <property type="entry name" value="MFS general substrate transporter like domains"/>
    <property type="match status" value="1"/>
</dbReference>
<dbReference type="InterPro" id="IPR020846">
    <property type="entry name" value="MFS_dom"/>
</dbReference>
<feature type="transmembrane region" description="Helical" evidence="6">
    <location>
        <begin position="42"/>
        <end position="64"/>
    </location>
</feature>
<name>A0ABR3WW41_9PEZI</name>
<dbReference type="EMBL" id="JAWRVE010000049">
    <property type="protein sequence ID" value="KAL1867682.1"/>
    <property type="molecule type" value="Genomic_DNA"/>
</dbReference>
<dbReference type="InterPro" id="IPR005828">
    <property type="entry name" value="MFS_sugar_transport-like"/>
</dbReference>
<dbReference type="InterPro" id="IPR050360">
    <property type="entry name" value="MFS_Sugar_Transporters"/>
</dbReference>
<evidence type="ECO:0000259" key="7">
    <source>
        <dbReference type="PROSITE" id="PS50850"/>
    </source>
</evidence>
<dbReference type="PROSITE" id="PS50850">
    <property type="entry name" value="MFS"/>
    <property type="match status" value="1"/>
</dbReference>
<dbReference type="InterPro" id="IPR036259">
    <property type="entry name" value="MFS_trans_sf"/>
</dbReference>
<feature type="domain" description="Major facilitator superfamily (MFS) profile" evidence="7">
    <location>
        <begin position="1"/>
        <end position="322"/>
    </location>
</feature>
<evidence type="ECO:0000313" key="9">
    <source>
        <dbReference type="Proteomes" id="UP001583177"/>
    </source>
</evidence>
<proteinExistence type="inferred from homology"/>
<feature type="transmembrane region" description="Helical" evidence="6">
    <location>
        <begin position="198"/>
        <end position="220"/>
    </location>
</feature>
<organism evidence="8 9">
    <name type="scientific">Diaporthe australafricana</name>
    <dbReference type="NCBI Taxonomy" id="127596"/>
    <lineage>
        <taxon>Eukaryota</taxon>
        <taxon>Fungi</taxon>
        <taxon>Dikarya</taxon>
        <taxon>Ascomycota</taxon>
        <taxon>Pezizomycotina</taxon>
        <taxon>Sordariomycetes</taxon>
        <taxon>Sordariomycetidae</taxon>
        <taxon>Diaporthales</taxon>
        <taxon>Diaporthaceae</taxon>
        <taxon>Diaporthe</taxon>
    </lineage>
</organism>
<evidence type="ECO:0000256" key="3">
    <source>
        <dbReference type="ARBA" id="ARBA00022692"/>
    </source>
</evidence>
<feature type="transmembrane region" description="Helical" evidence="6">
    <location>
        <begin position="134"/>
        <end position="152"/>
    </location>
</feature>
<keyword evidence="9" id="KW-1185">Reference proteome</keyword>
<reference evidence="8 9" key="1">
    <citation type="journal article" date="2024" name="IMA Fungus">
        <title>IMA Genome - F19 : A genome assembly and annotation guide to empower mycologists, including annotated draft genome sequences of Ceratocystis pirilliformis, Diaporthe australafricana, Fusarium ophioides, Paecilomyces lecythidis, and Sporothrix stenoceras.</title>
        <authorList>
            <person name="Aylward J."/>
            <person name="Wilson A.M."/>
            <person name="Visagie C.M."/>
            <person name="Spraker J."/>
            <person name="Barnes I."/>
            <person name="Buitendag C."/>
            <person name="Ceriani C."/>
            <person name="Del Mar Angel L."/>
            <person name="du Plessis D."/>
            <person name="Fuchs T."/>
            <person name="Gasser K."/>
            <person name="Kramer D."/>
            <person name="Li W."/>
            <person name="Munsamy K."/>
            <person name="Piso A."/>
            <person name="Price J.L."/>
            <person name="Sonnekus B."/>
            <person name="Thomas C."/>
            <person name="van der Nest A."/>
            <person name="van Dijk A."/>
            <person name="van Heerden A."/>
            <person name="van Vuuren N."/>
            <person name="Yilmaz N."/>
            <person name="Duong T.A."/>
            <person name="van der Merwe N.A."/>
            <person name="Wingfield M.J."/>
            <person name="Wingfield B.D."/>
        </authorList>
    </citation>
    <scope>NUCLEOTIDE SEQUENCE [LARGE SCALE GENOMIC DNA]</scope>
    <source>
        <strain evidence="8 9">CMW 18300</strain>
    </source>
</reference>
<evidence type="ECO:0000256" key="6">
    <source>
        <dbReference type="SAM" id="Phobius"/>
    </source>
</evidence>
<accession>A0ABR3WW41</accession>
<feature type="transmembrane region" description="Helical" evidence="6">
    <location>
        <begin position="172"/>
        <end position="189"/>
    </location>
</feature>
<feature type="transmembrane region" description="Helical" evidence="6">
    <location>
        <begin position="226"/>
        <end position="251"/>
    </location>
</feature>
<feature type="transmembrane region" description="Helical" evidence="6">
    <location>
        <begin position="263"/>
        <end position="288"/>
    </location>
</feature>
<keyword evidence="5 6" id="KW-0472">Membrane</keyword>
<comment type="similarity">
    <text evidence="2">Belongs to the major facilitator superfamily. Sugar transporter (TC 2.A.1.1) family.</text>
</comment>
<keyword evidence="4 6" id="KW-1133">Transmembrane helix</keyword>
<keyword evidence="3 6" id="KW-0812">Transmembrane</keyword>